<dbReference type="EMBL" id="AZBU02000006">
    <property type="protein sequence ID" value="TKR71769.1"/>
    <property type="molecule type" value="Genomic_DNA"/>
</dbReference>
<dbReference type="Proteomes" id="UP000298663">
    <property type="component" value="Unassembled WGS sequence"/>
</dbReference>
<sequence>MNSLPVQFLQRVLQTVGSHQFFQTCEESTKCGHVAQSERLFDLNIYLLNANTVHYGQFAYNVEHKFYELRSQHRPFRDALRRTKRGAEIRKFEKMLRRNCFRISDFYNECFITDDALVRRSERAFVTVDALIVGIVPPLRSSQERFVSNKPRKSCVATIISWIKAIFVQILSYQH</sequence>
<protein>
    <submittedName>
        <fullName evidence="1">Uncharacterized protein</fullName>
    </submittedName>
</protein>
<gene>
    <name evidence="1" type="ORF">L596_019314</name>
</gene>
<reference evidence="1 2" key="1">
    <citation type="journal article" date="2015" name="Genome Biol.">
        <title>Comparative genomics of Steinernema reveals deeply conserved gene regulatory networks.</title>
        <authorList>
            <person name="Dillman A.R."/>
            <person name="Macchietto M."/>
            <person name="Porter C.F."/>
            <person name="Rogers A."/>
            <person name="Williams B."/>
            <person name="Antoshechkin I."/>
            <person name="Lee M.M."/>
            <person name="Goodwin Z."/>
            <person name="Lu X."/>
            <person name="Lewis E.E."/>
            <person name="Goodrich-Blair H."/>
            <person name="Stock S.P."/>
            <person name="Adams B.J."/>
            <person name="Sternberg P.W."/>
            <person name="Mortazavi A."/>
        </authorList>
    </citation>
    <scope>NUCLEOTIDE SEQUENCE [LARGE SCALE GENOMIC DNA]</scope>
    <source>
        <strain evidence="1 2">ALL</strain>
    </source>
</reference>
<comment type="caution">
    <text evidence="1">The sequence shown here is derived from an EMBL/GenBank/DDBJ whole genome shotgun (WGS) entry which is preliminary data.</text>
</comment>
<accession>A0A4U5MQ33</accession>
<keyword evidence="2" id="KW-1185">Reference proteome</keyword>
<name>A0A4U5MQ33_STECR</name>
<dbReference type="AlphaFoldDB" id="A0A4U5MQ33"/>
<evidence type="ECO:0000313" key="1">
    <source>
        <dbReference type="EMBL" id="TKR71769.1"/>
    </source>
</evidence>
<proteinExistence type="predicted"/>
<evidence type="ECO:0000313" key="2">
    <source>
        <dbReference type="Proteomes" id="UP000298663"/>
    </source>
</evidence>
<reference evidence="1 2" key="2">
    <citation type="journal article" date="2019" name="G3 (Bethesda)">
        <title>Hybrid Assembly of the Genome of the Entomopathogenic Nematode Steinernema carpocapsae Identifies the X-Chromosome.</title>
        <authorList>
            <person name="Serra L."/>
            <person name="Macchietto M."/>
            <person name="Macias-Munoz A."/>
            <person name="McGill C.J."/>
            <person name="Rodriguez I.M."/>
            <person name="Rodriguez B."/>
            <person name="Murad R."/>
            <person name="Mortazavi A."/>
        </authorList>
    </citation>
    <scope>NUCLEOTIDE SEQUENCE [LARGE SCALE GENOMIC DNA]</scope>
    <source>
        <strain evidence="1 2">ALL</strain>
    </source>
</reference>
<organism evidence="1 2">
    <name type="scientific">Steinernema carpocapsae</name>
    <name type="common">Entomopathogenic nematode</name>
    <dbReference type="NCBI Taxonomy" id="34508"/>
    <lineage>
        <taxon>Eukaryota</taxon>
        <taxon>Metazoa</taxon>
        <taxon>Ecdysozoa</taxon>
        <taxon>Nematoda</taxon>
        <taxon>Chromadorea</taxon>
        <taxon>Rhabditida</taxon>
        <taxon>Tylenchina</taxon>
        <taxon>Panagrolaimomorpha</taxon>
        <taxon>Strongyloidoidea</taxon>
        <taxon>Steinernematidae</taxon>
        <taxon>Steinernema</taxon>
    </lineage>
</organism>